<dbReference type="GO" id="GO:0003723">
    <property type="term" value="F:RNA binding"/>
    <property type="evidence" value="ECO:0007669"/>
    <property type="project" value="InterPro"/>
</dbReference>
<dbReference type="Proteomes" id="UP000291591">
    <property type="component" value="Unassembled WGS sequence"/>
</dbReference>
<organism evidence="6 7">
    <name type="scientific">Pseudonocardia sediminis</name>
    <dbReference type="NCBI Taxonomy" id="1397368"/>
    <lineage>
        <taxon>Bacteria</taxon>
        <taxon>Bacillati</taxon>
        <taxon>Actinomycetota</taxon>
        <taxon>Actinomycetes</taxon>
        <taxon>Pseudonocardiales</taxon>
        <taxon>Pseudonocardiaceae</taxon>
        <taxon>Pseudonocardia</taxon>
    </lineage>
</organism>
<gene>
    <name evidence="6" type="ORF">EV383_4720</name>
</gene>
<accession>A0A4Q7V2T4</accession>
<name>A0A4Q7V2T4_PSEST</name>
<keyword evidence="3" id="KW-0805">Transcription regulation</keyword>
<evidence type="ECO:0000256" key="2">
    <source>
        <dbReference type="ARBA" id="ARBA00022777"/>
    </source>
</evidence>
<dbReference type="InterPro" id="IPR005561">
    <property type="entry name" value="ANTAR"/>
</dbReference>
<dbReference type="Pfam" id="PF03861">
    <property type="entry name" value="ANTAR"/>
    <property type="match status" value="1"/>
</dbReference>
<keyword evidence="1" id="KW-0808">Transferase</keyword>
<dbReference type="Pfam" id="PF13185">
    <property type="entry name" value="GAF_2"/>
    <property type="match status" value="1"/>
</dbReference>
<dbReference type="SUPFAM" id="SSF55781">
    <property type="entry name" value="GAF domain-like"/>
    <property type="match status" value="1"/>
</dbReference>
<dbReference type="PROSITE" id="PS50921">
    <property type="entry name" value="ANTAR"/>
    <property type="match status" value="1"/>
</dbReference>
<evidence type="ECO:0000256" key="1">
    <source>
        <dbReference type="ARBA" id="ARBA00022679"/>
    </source>
</evidence>
<protein>
    <submittedName>
        <fullName evidence="6">GAF domain-containing protein</fullName>
    </submittedName>
</protein>
<keyword evidence="4" id="KW-0804">Transcription</keyword>
<dbReference type="InterPro" id="IPR003018">
    <property type="entry name" value="GAF"/>
</dbReference>
<dbReference type="OrthoDB" id="3683444at2"/>
<keyword evidence="7" id="KW-1185">Reference proteome</keyword>
<dbReference type="InterPro" id="IPR029016">
    <property type="entry name" value="GAF-like_dom_sf"/>
</dbReference>
<dbReference type="Gene3D" id="1.10.10.10">
    <property type="entry name" value="Winged helix-like DNA-binding domain superfamily/Winged helix DNA-binding domain"/>
    <property type="match status" value="1"/>
</dbReference>
<sequence length="237" mass="24498">MGRAFVEISVAAVGDPDAAAVSSTLVDVSLDLLATDAAGLTLGDSRPELRLAATSNPDAEALGLLELDVGEGPGLDCYRTAEPVVVADLLTDDRWPRFTAAAAGIATVRSVHALPVHRRGLVLGVLVLLDGTPGPLSRPDLALGQAFADTAAVAILRDREVRRVQGVAAQLQGALDGRVAVEQAKGFVAQHHGVDVDTAFRLLREQARALRLQLPDIARLVVAGEVVPGGPAPSPDA</sequence>
<evidence type="ECO:0000313" key="7">
    <source>
        <dbReference type="Proteomes" id="UP000291591"/>
    </source>
</evidence>
<comment type="caution">
    <text evidence="6">The sequence shown here is derived from an EMBL/GenBank/DDBJ whole genome shotgun (WGS) entry which is preliminary data.</text>
</comment>
<dbReference type="Gene3D" id="3.30.450.40">
    <property type="match status" value="1"/>
</dbReference>
<dbReference type="SMART" id="SM00065">
    <property type="entry name" value="GAF"/>
    <property type="match status" value="1"/>
</dbReference>
<evidence type="ECO:0000256" key="4">
    <source>
        <dbReference type="ARBA" id="ARBA00023163"/>
    </source>
</evidence>
<dbReference type="InterPro" id="IPR036388">
    <property type="entry name" value="WH-like_DNA-bd_sf"/>
</dbReference>
<proteinExistence type="predicted"/>
<dbReference type="PIRSF" id="PIRSF036625">
    <property type="entry name" value="GAF_ANTAR"/>
    <property type="match status" value="1"/>
</dbReference>
<dbReference type="EMBL" id="SHKL01000001">
    <property type="protein sequence ID" value="RZT87794.1"/>
    <property type="molecule type" value="Genomic_DNA"/>
</dbReference>
<reference evidence="6 7" key="1">
    <citation type="submission" date="2019-02" db="EMBL/GenBank/DDBJ databases">
        <title>Sequencing the genomes of 1000 actinobacteria strains.</title>
        <authorList>
            <person name="Klenk H.-P."/>
        </authorList>
    </citation>
    <scope>NUCLEOTIDE SEQUENCE [LARGE SCALE GENOMIC DNA]</scope>
    <source>
        <strain evidence="6 7">DSM 45779</strain>
    </source>
</reference>
<feature type="domain" description="ANTAR" evidence="5">
    <location>
        <begin position="161"/>
        <end position="222"/>
    </location>
</feature>
<evidence type="ECO:0000259" key="5">
    <source>
        <dbReference type="PROSITE" id="PS50921"/>
    </source>
</evidence>
<dbReference type="SUPFAM" id="SSF52172">
    <property type="entry name" value="CheY-like"/>
    <property type="match status" value="1"/>
</dbReference>
<dbReference type="InterPro" id="IPR012074">
    <property type="entry name" value="GAF_ANTAR"/>
</dbReference>
<evidence type="ECO:0000313" key="6">
    <source>
        <dbReference type="EMBL" id="RZT87794.1"/>
    </source>
</evidence>
<dbReference type="AlphaFoldDB" id="A0A4Q7V2T4"/>
<dbReference type="InterPro" id="IPR011006">
    <property type="entry name" value="CheY-like_superfamily"/>
</dbReference>
<dbReference type="GO" id="GO:0016301">
    <property type="term" value="F:kinase activity"/>
    <property type="evidence" value="ECO:0007669"/>
    <property type="project" value="UniProtKB-KW"/>
</dbReference>
<evidence type="ECO:0000256" key="3">
    <source>
        <dbReference type="ARBA" id="ARBA00023015"/>
    </source>
</evidence>
<dbReference type="RefSeq" id="WP_130291892.1">
    <property type="nucleotide sequence ID" value="NZ_SHKL01000001.1"/>
</dbReference>
<keyword evidence="2" id="KW-0418">Kinase</keyword>
<dbReference type="SMART" id="SM01012">
    <property type="entry name" value="ANTAR"/>
    <property type="match status" value="1"/>
</dbReference>